<dbReference type="Proteomes" id="UP000236740">
    <property type="component" value="Unassembled WGS sequence"/>
</dbReference>
<organism evidence="1 2">
    <name type="scientific">Halobellus limi</name>
    <dbReference type="NCBI Taxonomy" id="699433"/>
    <lineage>
        <taxon>Archaea</taxon>
        <taxon>Methanobacteriati</taxon>
        <taxon>Methanobacteriota</taxon>
        <taxon>Stenosarchaea group</taxon>
        <taxon>Halobacteria</taxon>
        <taxon>Halobacteriales</taxon>
        <taxon>Haloferacaceae</taxon>
        <taxon>Halobellus</taxon>
    </lineage>
</organism>
<dbReference type="EMBL" id="FNVN01000007">
    <property type="protein sequence ID" value="SEG71290.1"/>
    <property type="molecule type" value="Genomic_DNA"/>
</dbReference>
<gene>
    <name evidence="1" type="ORF">SAMN04488133_3391</name>
</gene>
<name>A0A1H6CE48_9EURY</name>
<keyword evidence="2" id="KW-1185">Reference proteome</keyword>
<proteinExistence type="predicted"/>
<reference evidence="1 2" key="1">
    <citation type="submission" date="2016-10" db="EMBL/GenBank/DDBJ databases">
        <authorList>
            <person name="de Groot N.N."/>
        </authorList>
    </citation>
    <scope>NUCLEOTIDE SEQUENCE [LARGE SCALE GENOMIC DNA]</scope>
    <source>
        <strain evidence="1 2">CGMCC 1.10331</strain>
    </source>
</reference>
<evidence type="ECO:0000313" key="2">
    <source>
        <dbReference type="Proteomes" id="UP000236740"/>
    </source>
</evidence>
<dbReference type="AlphaFoldDB" id="A0A1H6CE48"/>
<accession>A0A1H6CE48</accession>
<sequence>MRPVDESFQFSSEQQFQRVCIENPSLNFHRSPLYARSLVAEFREPSLDFLGICLRERLNTELNE</sequence>
<evidence type="ECO:0000313" key="1">
    <source>
        <dbReference type="EMBL" id="SEG71290.1"/>
    </source>
</evidence>
<protein>
    <submittedName>
        <fullName evidence="1">Uncharacterized protein</fullName>
    </submittedName>
</protein>